<evidence type="ECO:0008006" key="4">
    <source>
        <dbReference type="Google" id="ProtNLM"/>
    </source>
</evidence>
<reference evidence="2" key="1">
    <citation type="submission" date="2016-12" db="EMBL/GenBank/DDBJ databases">
        <title>Mouse lemur reference genome and diversity panel.</title>
        <authorList>
            <person name="Harris R."/>
            <person name="Larsen P."/>
            <person name="Liu Y."/>
            <person name="Hughes D.S."/>
            <person name="Murali S."/>
            <person name="Raveendran M."/>
            <person name="Korchina V."/>
            <person name="Wang M."/>
            <person name="Jhangiani S."/>
            <person name="Bandaranaike D."/>
            <person name="Bellair M."/>
            <person name="Blankenburg K."/>
            <person name="Chao H."/>
            <person name="Dahdouli M."/>
            <person name="Dinh H."/>
            <person name="Doddapaneni H."/>
            <person name="English A."/>
            <person name="Firestine M."/>
            <person name="Gnanaolivu R."/>
            <person name="Gross S."/>
            <person name="Hernandez B."/>
            <person name="Javaid M."/>
            <person name="Jayaseelan J."/>
            <person name="Jones J."/>
            <person name="Khan Z."/>
            <person name="Kovar C."/>
            <person name="Kurapati P."/>
            <person name="Le B."/>
            <person name="Lee S."/>
            <person name="Li M."/>
            <person name="Mathew T."/>
            <person name="Narasimhan A."/>
            <person name="Ngo D."/>
            <person name="Nguyen L."/>
            <person name="Okwuonu G."/>
            <person name="Ongeri F."/>
            <person name="Osuji N."/>
            <person name="Pu L.-L."/>
            <person name="Puazo M."/>
            <person name="Quiroz J."/>
            <person name="Raj R."/>
            <person name="Rajbhandari K."/>
            <person name="Reid J.G."/>
            <person name="Santibanez J."/>
            <person name="Sexton D."/>
            <person name="Skinner E."/>
            <person name="Vee V."/>
            <person name="Weissenberger G."/>
            <person name="Wu Y."/>
            <person name="Xin Y."/>
            <person name="Han Y."/>
            <person name="Campbell C."/>
            <person name="Brown A."/>
            <person name="Sullivan B."/>
            <person name="Shelton J."/>
            <person name="Brown S."/>
            <person name="Dudchenko O."/>
            <person name="Machol I."/>
            <person name="Durand N."/>
            <person name="Shamim M."/>
            <person name="Lieberman A."/>
            <person name="Muzny D.M."/>
            <person name="Richards S."/>
            <person name="Yoder A."/>
            <person name="Worley K.C."/>
            <person name="Rogers J."/>
            <person name="Gibbs R.A."/>
        </authorList>
    </citation>
    <scope>NUCLEOTIDE SEQUENCE [LARGE SCALE GENOMIC DNA]</scope>
</reference>
<keyword evidence="3" id="KW-1185">Reference proteome</keyword>
<sequence>MAQKGPEAPAAGLHYEDLASEVTRRRVTMSTREEIVTKESEDGQETPSHPGLEQEPPPDGARCDIPPAPPPSPTEESSMDSPLRFGKQGPQLTLTSVPGRPKCPNSI</sequence>
<dbReference type="Ensembl" id="ENSMICT00000063262.1">
    <property type="protein sequence ID" value="ENSMICP00000045055.1"/>
    <property type="gene ID" value="ENSMICG00000043315.1"/>
</dbReference>
<dbReference type="AlphaFoldDB" id="A0A8C5Y2Y3"/>
<dbReference type="EMBL" id="ABDC03003358">
    <property type="status" value="NOT_ANNOTATED_CDS"/>
    <property type="molecule type" value="Genomic_DNA"/>
</dbReference>
<name>A0A8C5Y2Y3_MICMU</name>
<feature type="compositionally biased region" description="Basic and acidic residues" evidence="1">
    <location>
        <begin position="31"/>
        <end position="41"/>
    </location>
</feature>
<reference evidence="2" key="3">
    <citation type="submission" date="2025-09" db="UniProtKB">
        <authorList>
            <consortium name="Ensembl"/>
        </authorList>
    </citation>
    <scope>IDENTIFICATION</scope>
</reference>
<protein>
    <recommendedName>
        <fullName evidence="4">Myocilin opposite strand</fullName>
    </recommendedName>
</protein>
<evidence type="ECO:0000256" key="1">
    <source>
        <dbReference type="SAM" id="MobiDB-lite"/>
    </source>
</evidence>
<accession>A0A8C5Y2Y3</accession>
<reference evidence="2" key="2">
    <citation type="submission" date="2025-08" db="UniProtKB">
        <authorList>
            <consortium name="Ensembl"/>
        </authorList>
    </citation>
    <scope>IDENTIFICATION</scope>
</reference>
<dbReference type="GeneTree" id="ENSGT01050000245064"/>
<feature type="region of interest" description="Disordered" evidence="1">
    <location>
        <begin position="1"/>
        <end position="107"/>
    </location>
</feature>
<dbReference type="Proteomes" id="UP000694394">
    <property type="component" value="Chromosome 2"/>
</dbReference>
<proteinExistence type="predicted"/>
<evidence type="ECO:0000313" key="2">
    <source>
        <dbReference type="Ensembl" id="ENSMICP00000045055.1"/>
    </source>
</evidence>
<organism evidence="2 3">
    <name type="scientific">Microcebus murinus</name>
    <name type="common">Gray mouse lemur</name>
    <name type="synonym">Lemur murinus</name>
    <dbReference type="NCBI Taxonomy" id="30608"/>
    <lineage>
        <taxon>Eukaryota</taxon>
        <taxon>Metazoa</taxon>
        <taxon>Chordata</taxon>
        <taxon>Craniata</taxon>
        <taxon>Vertebrata</taxon>
        <taxon>Euteleostomi</taxon>
        <taxon>Mammalia</taxon>
        <taxon>Eutheria</taxon>
        <taxon>Euarchontoglires</taxon>
        <taxon>Primates</taxon>
        <taxon>Strepsirrhini</taxon>
        <taxon>Lemuriformes</taxon>
        <taxon>Cheirogaleidae</taxon>
        <taxon>Microcebus</taxon>
    </lineage>
</organism>
<evidence type="ECO:0000313" key="3">
    <source>
        <dbReference type="Proteomes" id="UP000694394"/>
    </source>
</evidence>